<keyword evidence="1" id="KW-0456">Lyase</keyword>
<dbReference type="SUPFAM" id="SSF51366">
    <property type="entry name" value="Ribulose-phoshate binding barrel"/>
    <property type="match status" value="1"/>
</dbReference>
<dbReference type="STRING" id="525904.Tter_2273"/>
<gene>
    <name evidence="3" type="ordered locus">Tter_2273</name>
</gene>
<evidence type="ECO:0000256" key="1">
    <source>
        <dbReference type="ARBA" id="ARBA00023239"/>
    </source>
</evidence>
<evidence type="ECO:0000313" key="3">
    <source>
        <dbReference type="EMBL" id="ACZ43172.1"/>
    </source>
</evidence>
<dbReference type="SMART" id="SM00934">
    <property type="entry name" value="OMPdecase"/>
    <property type="match status" value="1"/>
</dbReference>
<keyword evidence="4" id="KW-1185">Reference proteome</keyword>
<dbReference type="AlphaFoldDB" id="D1CHF1"/>
<organism evidence="3 4">
    <name type="scientific">Thermobaculum terrenum (strain ATCC BAA-798 / CCMEE 7001 / YNP1)</name>
    <dbReference type="NCBI Taxonomy" id="525904"/>
    <lineage>
        <taxon>Bacteria</taxon>
        <taxon>Bacillati</taxon>
        <taxon>Chloroflexota</taxon>
        <taxon>Chloroflexia</taxon>
        <taxon>Candidatus Thermobaculales</taxon>
        <taxon>Candidatus Thermobaculaceae</taxon>
        <taxon>Thermobaculum</taxon>
    </lineage>
</organism>
<dbReference type="InterPro" id="IPR011060">
    <property type="entry name" value="RibuloseP-bd_barrel"/>
</dbReference>
<dbReference type="RefSeq" id="WP_012876203.1">
    <property type="nucleotide sequence ID" value="NC_013526.1"/>
</dbReference>
<feature type="domain" description="Orotidine 5'-phosphate decarboxylase" evidence="2">
    <location>
        <begin position="8"/>
        <end position="227"/>
    </location>
</feature>
<dbReference type="InterPro" id="IPR001754">
    <property type="entry name" value="OMPdeCOase_dom"/>
</dbReference>
<evidence type="ECO:0000259" key="2">
    <source>
        <dbReference type="SMART" id="SM00934"/>
    </source>
</evidence>
<reference evidence="4" key="1">
    <citation type="journal article" date="2010" name="Stand. Genomic Sci.">
        <title>Complete genome sequence of 'Thermobaculum terrenum' type strain (YNP1).</title>
        <authorList>
            <person name="Kiss H."/>
            <person name="Cleland D."/>
            <person name="Lapidus A."/>
            <person name="Lucas S."/>
            <person name="Glavina Del Rio T."/>
            <person name="Nolan M."/>
            <person name="Tice H."/>
            <person name="Han C."/>
            <person name="Goodwin L."/>
            <person name="Pitluck S."/>
            <person name="Liolios K."/>
            <person name="Ivanova N."/>
            <person name="Mavromatis K."/>
            <person name="Ovchinnikova G."/>
            <person name="Pati A."/>
            <person name="Chen A."/>
            <person name="Palaniappan K."/>
            <person name="Land M."/>
            <person name="Hauser L."/>
            <person name="Chang Y."/>
            <person name="Jeffries C."/>
            <person name="Lu M."/>
            <person name="Brettin T."/>
            <person name="Detter J."/>
            <person name="Goker M."/>
            <person name="Tindall B."/>
            <person name="Beck B."/>
            <person name="McDermott T."/>
            <person name="Woyke T."/>
            <person name="Bristow J."/>
            <person name="Eisen J."/>
            <person name="Markowitz V."/>
            <person name="Hugenholtz P."/>
            <person name="Kyrpides N."/>
            <person name="Klenk H."/>
            <person name="Cheng J."/>
        </authorList>
    </citation>
    <scope>NUCLEOTIDE SEQUENCE [LARGE SCALE GENOMIC DNA]</scope>
    <source>
        <strain evidence="4">ATCC BAA-798 / YNP1</strain>
    </source>
</reference>
<dbReference type="HOGENOM" id="CLU_081825_1_1_0"/>
<dbReference type="KEGG" id="ttr:Tter_2273"/>
<dbReference type="Proteomes" id="UP000000323">
    <property type="component" value="Chromosome 2"/>
</dbReference>
<name>D1CHF1_THET1</name>
<dbReference type="GO" id="GO:0006207">
    <property type="term" value="P:'de novo' pyrimidine nucleobase biosynthetic process"/>
    <property type="evidence" value="ECO:0007669"/>
    <property type="project" value="InterPro"/>
</dbReference>
<proteinExistence type="predicted"/>
<dbReference type="OrthoDB" id="43475at2"/>
<dbReference type="PANTHER" id="PTHR35039">
    <property type="entry name" value="3-KETO-L-GULONATE-6-PHOSPHATE DECARBOXYLASE SGBH-RELATED"/>
    <property type="match status" value="1"/>
</dbReference>
<dbReference type="GO" id="GO:0004590">
    <property type="term" value="F:orotidine-5'-phosphate decarboxylase activity"/>
    <property type="evidence" value="ECO:0007669"/>
    <property type="project" value="InterPro"/>
</dbReference>
<accession>D1CHF1</accession>
<dbReference type="InterPro" id="IPR013785">
    <property type="entry name" value="Aldolase_TIM"/>
</dbReference>
<dbReference type="PANTHER" id="PTHR35039:SF3">
    <property type="entry name" value="3-KETO-L-GULONATE-6-PHOSPHATE DECARBOXYLASE SGBH-RELATED"/>
    <property type="match status" value="1"/>
</dbReference>
<dbReference type="GO" id="GO:0019854">
    <property type="term" value="P:L-ascorbic acid catabolic process"/>
    <property type="evidence" value="ECO:0007669"/>
    <property type="project" value="TreeGrafter"/>
</dbReference>
<dbReference type="Pfam" id="PF00215">
    <property type="entry name" value="OMPdecase"/>
    <property type="match status" value="1"/>
</dbReference>
<dbReference type="GO" id="GO:0033982">
    <property type="term" value="F:3-dehydro-L-gulonate-6-phosphate decarboxylase activity"/>
    <property type="evidence" value="ECO:0007669"/>
    <property type="project" value="TreeGrafter"/>
</dbReference>
<evidence type="ECO:0000313" key="4">
    <source>
        <dbReference type="Proteomes" id="UP000000323"/>
    </source>
</evidence>
<protein>
    <submittedName>
        <fullName evidence="3">Orotidine 5'-phosphate decarboxylase</fullName>
    </submittedName>
</protein>
<dbReference type="Gene3D" id="3.20.20.70">
    <property type="entry name" value="Aldolase class I"/>
    <property type="match status" value="1"/>
</dbReference>
<dbReference type="eggNOG" id="COG0269">
    <property type="taxonomic scope" value="Bacteria"/>
</dbReference>
<sequence length="240" mass="25635">MIPPGKPIVQISLDVTTMEEALDMAHKAVRAGVQWLEAGTPLILSQGLGAVRALREAFPHTTIVADTKIMDGGYLEAEMAALAGADYVVVMGRAHEATIRQVVRAGRTYGIGVMVDDLATEDKPQACKRFEELGADIIIHHVGYDERRDPGVIAQHGGTPPRPSDDIDEILAAVSVPVQAVGGLSVEEAIELVRRGLRFLVLGAPLVIDSSSFRSAPGDVEGVLREIMAKLESIQEANES</sequence>
<dbReference type="EMBL" id="CP001826">
    <property type="protein sequence ID" value="ACZ43172.1"/>
    <property type="molecule type" value="Genomic_DNA"/>
</dbReference>